<name>A0A6L5X6M5_9FIRM</name>
<dbReference type="EMBL" id="VULZ01000002">
    <property type="protein sequence ID" value="MSS14032.1"/>
    <property type="molecule type" value="Genomic_DNA"/>
</dbReference>
<dbReference type="Proteomes" id="UP000481852">
    <property type="component" value="Unassembled WGS sequence"/>
</dbReference>
<reference evidence="2 3" key="1">
    <citation type="submission" date="2019-08" db="EMBL/GenBank/DDBJ databases">
        <title>In-depth cultivation of the pig gut microbiome towards novel bacterial diversity and tailored functional studies.</title>
        <authorList>
            <person name="Wylensek D."/>
            <person name="Hitch T.C.A."/>
            <person name="Clavel T."/>
        </authorList>
    </citation>
    <scope>NUCLEOTIDE SEQUENCE [LARGE SCALE GENOMIC DNA]</scope>
    <source>
        <strain evidence="2 3">Oil+RF-744-WCA-WT-11</strain>
    </source>
</reference>
<evidence type="ECO:0000313" key="2">
    <source>
        <dbReference type="EMBL" id="MSS14032.1"/>
    </source>
</evidence>
<keyword evidence="3" id="KW-1185">Reference proteome</keyword>
<accession>A0A6L5X6M5</accession>
<comment type="caution">
    <text evidence="2">The sequence shown here is derived from an EMBL/GenBank/DDBJ whole genome shotgun (WGS) entry which is preliminary data.</text>
</comment>
<proteinExistence type="predicted"/>
<protein>
    <recommendedName>
        <fullName evidence="1">DUF7768 domain-containing protein</fullName>
    </recommendedName>
</protein>
<dbReference type="AlphaFoldDB" id="A0A6L5X6M5"/>
<sequence>MMKKVFVCVSMQKNAEHTIQFARACCSHVRERGMIPIASQYLFHDETRNVPVVADLDAGHEYLVDIRICRELMMICDEVWVFMDKDPDDLMVMVLSMADELEMKVHIFRKGEACELCMA</sequence>
<gene>
    <name evidence="2" type="ORF">FYJ35_03075</name>
</gene>
<dbReference type="Pfam" id="PF24963">
    <property type="entry name" value="DUF7768"/>
    <property type="match status" value="1"/>
</dbReference>
<feature type="domain" description="DUF7768" evidence="1">
    <location>
        <begin position="3"/>
        <end position="107"/>
    </location>
</feature>
<dbReference type="RefSeq" id="WP_154522987.1">
    <property type="nucleotide sequence ID" value="NZ_VULZ01000002.1"/>
</dbReference>
<organism evidence="2 3">
    <name type="scientific">Porcincola intestinalis</name>
    <dbReference type="NCBI Taxonomy" id="2606632"/>
    <lineage>
        <taxon>Bacteria</taxon>
        <taxon>Bacillati</taxon>
        <taxon>Bacillota</taxon>
        <taxon>Clostridia</taxon>
        <taxon>Lachnospirales</taxon>
        <taxon>Lachnospiraceae</taxon>
        <taxon>Porcincola</taxon>
    </lineage>
</organism>
<evidence type="ECO:0000313" key="3">
    <source>
        <dbReference type="Proteomes" id="UP000481852"/>
    </source>
</evidence>
<evidence type="ECO:0000259" key="1">
    <source>
        <dbReference type="Pfam" id="PF24963"/>
    </source>
</evidence>
<dbReference type="InterPro" id="IPR056670">
    <property type="entry name" value="DUF7768"/>
</dbReference>